<dbReference type="AlphaFoldDB" id="A0A0A8YDA6"/>
<dbReference type="EMBL" id="GBRH01274325">
    <property type="protein sequence ID" value="JAD23570.1"/>
    <property type="molecule type" value="Transcribed_RNA"/>
</dbReference>
<reference evidence="1" key="2">
    <citation type="journal article" date="2015" name="Data Brief">
        <title>Shoot transcriptome of the giant reed, Arundo donax.</title>
        <authorList>
            <person name="Barrero R.A."/>
            <person name="Guerrero F.D."/>
            <person name="Moolhuijzen P."/>
            <person name="Goolsby J.A."/>
            <person name="Tidwell J."/>
            <person name="Bellgard S.E."/>
            <person name="Bellgard M.I."/>
        </authorList>
    </citation>
    <scope>NUCLEOTIDE SEQUENCE</scope>
    <source>
        <tissue evidence="1">Shoot tissue taken approximately 20 cm above the soil surface</tissue>
    </source>
</reference>
<proteinExistence type="predicted"/>
<accession>A0A0A8YDA6</accession>
<evidence type="ECO:0000313" key="1">
    <source>
        <dbReference type="EMBL" id="JAD23570.1"/>
    </source>
</evidence>
<organism evidence="1">
    <name type="scientific">Arundo donax</name>
    <name type="common">Giant reed</name>
    <name type="synonym">Donax arundinaceus</name>
    <dbReference type="NCBI Taxonomy" id="35708"/>
    <lineage>
        <taxon>Eukaryota</taxon>
        <taxon>Viridiplantae</taxon>
        <taxon>Streptophyta</taxon>
        <taxon>Embryophyta</taxon>
        <taxon>Tracheophyta</taxon>
        <taxon>Spermatophyta</taxon>
        <taxon>Magnoliopsida</taxon>
        <taxon>Liliopsida</taxon>
        <taxon>Poales</taxon>
        <taxon>Poaceae</taxon>
        <taxon>PACMAD clade</taxon>
        <taxon>Arundinoideae</taxon>
        <taxon>Arundineae</taxon>
        <taxon>Arundo</taxon>
    </lineage>
</organism>
<reference evidence="1" key="1">
    <citation type="submission" date="2014-09" db="EMBL/GenBank/DDBJ databases">
        <authorList>
            <person name="Magalhaes I.L.F."/>
            <person name="Oliveira U."/>
            <person name="Santos F.R."/>
            <person name="Vidigal T.H.D.A."/>
            <person name="Brescovit A.D."/>
            <person name="Santos A.J."/>
        </authorList>
    </citation>
    <scope>NUCLEOTIDE SEQUENCE</scope>
    <source>
        <tissue evidence="1">Shoot tissue taken approximately 20 cm above the soil surface</tissue>
    </source>
</reference>
<name>A0A0A8YDA6_ARUDO</name>
<protein>
    <submittedName>
        <fullName evidence="1">Uncharacterized protein</fullName>
    </submittedName>
</protein>
<sequence>MEQKQMMCYIGINRFICCGELCC</sequence>